<dbReference type="EMBL" id="KZ820073">
    <property type="protein sequence ID" value="PWN49279.1"/>
    <property type="molecule type" value="Genomic_DNA"/>
</dbReference>
<keyword evidence="2" id="KW-1185">Reference proteome</keyword>
<accession>A0ACD0NU04</accession>
<gene>
    <name evidence="1" type="ORF">IE53DRAFT_388528</name>
</gene>
<reference evidence="1 2" key="1">
    <citation type="journal article" date="2018" name="Mol. Biol. Evol.">
        <title>Broad Genomic Sampling Reveals a Smut Pathogenic Ancestry of the Fungal Clade Ustilaginomycotina.</title>
        <authorList>
            <person name="Kijpornyongpan T."/>
            <person name="Mondo S.J."/>
            <person name="Barry K."/>
            <person name="Sandor L."/>
            <person name="Lee J."/>
            <person name="Lipzen A."/>
            <person name="Pangilinan J."/>
            <person name="LaButti K."/>
            <person name="Hainaut M."/>
            <person name="Henrissat B."/>
            <person name="Grigoriev I.V."/>
            <person name="Spatafora J.W."/>
            <person name="Aime M.C."/>
        </authorList>
    </citation>
    <scope>NUCLEOTIDE SEQUENCE [LARGE SCALE GENOMIC DNA]</scope>
    <source>
        <strain evidence="1 2">SA 807</strain>
    </source>
</reference>
<evidence type="ECO:0000313" key="1">
    <source>
        <dbReference type="EMBL" id="PWN49279.1"/>
    </source>
</evidence>
<organism evidence="1 2">
    <name type="scientific">Violaceomyces palustris</name>
    <dbReference type="NCBI Taxonomy" id="1673888"/>
    <lineage>
        <taxon>Eukaryota</taxon>
        <taxon>Fungi</taxon>
        <taxon>Dikarya</taxon>
        <taxon>Basidiomycota</taxon>
        <taxon>Ustilaginomycotina</taxon>
        <taxon>Ustilaginomycetes</taxon>
        <taxon>Violaceomycetales</taxon>
        <taxon>Violaceomycetaceae</taxon>
        <taxon>Violaceomyces</taxon>
    </lineage>
</organism>
<proteinExistence type="predicted"/>
<name>A0ACD0NU04_9BASI</name>
<dbReference type="Proteomes" id="UP000245626">
    <property type="component" value="Unassembled WGS sequence"/>
</dbReference>
<protein>
    <submittedName>
        <fullName evidence="1">Uncharacterized protein</fullName>
    </submittedName>
</protein>
<sequence>MASPFGAKPGSVASRFISQSEITEAQERRQQELKATYARLGQEPPKEEEYDPRSLFERLQANKEAKQEKFDALFKPSNLYRGIDEAESEFLADVAKEKRDEERRKKEDENRELEEFRRATQAKAESPSNPLGILTKTASTSQTNPSPSSPSEIRNQEALPLSSSPPPTDPSLKLDPSSSSSKLKPNHKRKRKEAPFLGVVRRKKESVERQDSSNTNSIGPGDNSKEDPLSTPSSIDRRESTDRGGGAKRKEELKVDHQPVRDEVSNSGGGDSSTTPSLDEGKRKEGQESKKGILVVDYGDESDEENVED</sequence>
<evidence type="ECO:0000313" key="2">
    <source>
        <dbReference type="Proteomes" id="UP000245626"/>
    </source>
</evidence>